<dbReference type="AlphaFoldDB" id="A0A495A2E1"/>
<organism evidence="2 3">
    <name type="scientific">Oceanobacillus halophilus</name>
    <dbReference type="NCBI Taxonomy" id="930130"/>
    <lineage>
        <taxon>Bacteria</taxon>
        <taxon>Bacillati</taxon>
        <taxon>Bacillota</taxon>
        <taxon>Bacilli</taxon>
        <taxon>Bacillales</taxon>
        <taxon>Bacillaceae</taxon>
        <taxon>Oceanobacillus</taxon>
    </lineage>
</organism>
<dbReference type="InterPro" id="IPR050276">
    <property type="entry name" value="MshD_Acetyltransferase"/>
</dbReference>
<keyword evidence="2" id="KW-0808">Transferase</keyword>
<reference evidence="2 3" key="1">
    <citation type="journal article" date="2016" name="Int. J. Syst. Evol. Microbiol.">
        <title>Oceanobacillus halophilus sp. nov., a novel moderately halophilic bacterium from a hypersaline lake.</title>
        <authorList>
            <person name="Amoozegar M.A."/>
            <person name="Bagheri M."/>
            <person name="Makhdoumi A."/>
            <person name="Nikou M.M."/>
            <person name="Fazeli S.A.S."/>
            <person name="Schumann P."/>
            <person name="Sproer C."/>
            <person name="Sanchez-Porro C."/>
            <person name="Ventosa A."/>
        </authorList>
    </citation>
    <scope>NUCLEOTIDE SEQUENCE [LARGE SCALE GENOMIC DNA]</scope>
    <source>
        <strain evidence="2 3">DSM 23996</strain>
    </source>
</reference>
<dbReference type="InterPro" id="IPR000182">
    <property type="entry name" value="GNAT_dom"/>
</dbReference>
<feature type="domain" description="N-acetyltransferase" evidence="1">
    <location>
        <begin position="1"/>
        <end position="149"/>
    </location>
</feature>
<dbReference type="Gene3D" id="3.40.630.30">
    <property type="match status" value="1"/>
</dbReference>
<proteinExistence type="predicted"/>
<dbReference type="OrthoDB" id="46888at2"/>
<name>A0A495A2E1_9BACI</name>
<dbReference type="RefSeq" id="WP_121204404.1">
    <property type="nucleotide sequence ID" value="NZ_RBZP01000007.1"/>
</dbReference>
<keyword evidence="3" id="KW-1185">Reference proteome</keyword>
<dbReference type="CDD" id="cd04301">
    <property type="entry name" value="NAT_SF"/>
    <property type="match status" value="1"/>
</dbReference>
<accession>A0A495A2E1</accession>
<dbReference type="Proteomes" id="UP000269301">
    <property type="component" value="Unassembled WGS sequence"/>
</dbReference>
<evidence type="ECO:0000259" key="1">
    <source>
        <dbReference type="PROSITE" id="PS51186"/>
    </source>
</evidence>
<comment type="caution">
    <text evidence="2">The sequence shown here is derived from an EMBL/GenBank/DDBJ whole genome shotgun (WGS) entry which is preliminary data.</text>
</comment>
<sequence>MIISKLAHYDRQIAEQIHQIQIPAYNVEAKLIGFYGIPQLSDKVESIIESEETFIGYKVKEKIIGFISYIHNRSEVEICRLVVHPFYFRQGIAKELLKYLLQNVSEDKRITVSTGAKNYPAIKLYQNAGFKQYDEAEVAEGIYLIFLEK</sequence>
<gene>
    <name evidence="2" type="ORF">D8M06_10735</name>
</gene>
<dbReference type="Pfam" id="PF00583">
    <property type="entry name" value="Acetyltransf_1"/>
    <property type="match status" value="1"/>
</dbReference>
<protein>
    <submittedName>
        <fullName evidence="2">GNAT family N-acetyltransferase</fullName>
    </submittedName>
</protein>
<dbReference type="GO" id="GO:0016747">
    <property type="term" value="F:acyltransferase activity, transferring groups other than amino-acyl groups"/>
    <property type="evidence" value="ECO:0007669"/>
    <property type="project" value="InterPro"/>
</dbReference>
<dbReference type="SUPFAM" id="SSF55729">
    <property type="entry name" value="Acyl-CoA N-acyltransferases (Nat)"/>
    <property type="match status" value="1"/>
</dbReference>
<dbReference type="PROSITE" id="PS51186">
    <property type="entry name" value="GNAT"/>
    <property type="match status" value="1"/>
</dbReference>
<dbReference type="EMBL" id="RBZP01000007">
    <property type="protein sequence ID" value="RKQ33242.1"/>
    <property type="molecule type" value="Genomic_DNA"/>
</dbReference>
<dbReference type="PANTHER" id="PTHR43617">
    <property type="entry name" value="L-AMINO ACID N-ACETYLTRANSFERASE"/>
    <property type="match status" value="1"/>
</dbReference>
<evidence type="ECO:0000313" key="2">
    <source>
        <dbReference type="EMBL" id="RKQ33242.1"/>
    </source>
</evidence>
<evidence type="ECO:0000313" key="3">
    <source>
        <dbReference type="Proteomes" id="UP000269301"/>
    </source>
</evidence>
<dbReference type="InterPro" id="IPR016181">
    <property type="entry name" value="Acyl_CoA_acyltransferase"/>
</dbReference>